<sequence>MGSEPSNRAAMTMGEALWAASPQVKVWAGAVLRLEDRRDEGVERQEVGMTSRVGTRGKESEVKGMTIVGRRDISLPEDQMVDCLMHPKSSGSMMQMIPNLFNQVLACNKVVNVLIWSNPMQSCKHKATAKCKQAVMDDTNTDADDTDFTTSSAEYGSEDPSDFTEISNEEIADMLPSKTILEVSNKKGHMHVLKPKIKMKSTPAPPREKARTCSVEVEEIDNMDSPCWMAAGSFETPNSKKKAGNVKRSPVYLFYKVVSKGSYGSLGEDGNPMYQLYCILKNHDKPPVPNEITITSGKQQLNGQVEAEYMRNLEKSSENIKKAFEDQFEQLLTEWVVACDQPFDKVEKPEFINLMNFTHHTGPLKILKHDGIKQRVVKMGKETIEGLCEMFSSRSLRGRREYGRGGLGNTRAIWSHWKNYHPHNG</sequence>
<evidence type="ECO:0000313" key="2">
    <source>
        <dbReference type="Proteomes" id="UP001207468"/>
    </source>
</evidence>
<gene>
    <name evidence="1" type="ORF">F5148DRAFT_1146813</name>
</gene>
<organism evidence="1 2">
    <name type="scientific">Russula earlei</name>
    <dbReference type="NCBI Taxonomy" id="71964"/>
    <lineage>
        <taxon>Eukaryota</taxon>
        <taxon>Fungi</taxon>
        <taxon>Dikarya</taxon>
        <taxon>Basidiomycota</taxon>
        <taxon>Agaricomycotina</taxon>
        <taxon>Agaricomycetes</taxon>
        <taxon>Russulales</taxon>
        <taxon>Russulaceae</taxon>
        <taxon>Russula</taxon>
    </lineage>
</organism>
<dbReference type="Proteomes" id="UP001207468">
    <property type="component" value="Unassembled WGS sequence"/>
</dbReference>
<reference evidence="1" key="1">
    <citation type="submission" date="2021-03" db="EMBL/GenBank/DDBJ databases">
        <title>Evolutionary priming and transition to the ectomycorrhizal habit in an iconic lineage of mushroom-forming fungi: is preadaptation a requirement?</title>
        <authorList>
            <consortium name="DOE Joint Genome Institute"/>
            <person name="Looney B.P."/>
            <person name="Miyauchi S."/>
            <person name="Morin E."/>
            <person name="Drula E."/>
            <person name="Courty P.E."/>
            <person name="Chicoki N."/>
            <person name="Fauchery L."/>
            <person name="Kohler A."/>
            <person name="Kuo A."/>
            <person name="LaButti K."/>
            <person name="Pangilinan J."/>
            <person name="Lipzen A."/>
            <person name="Riley R."/>
            <person name="Andreopoulos W."/>
            <person name="He G."/>
            <person name="Johnson J."/>
            <person name="Barry K.W."/>
            <person name="Grigoriev I.V."/>
            <person name="Nagy L."/>
            <person name="Hibbett D."/>
            <person name="Henrissat B."/>
            <person name="Matheny P.B."/>
            <person name="Labbe J."/>
            <person name="Martin A.F."/>
        </authorList>
    </citation>
    <scope>NUCLEOTIDE SEQUENCE</scope>
    <source>
        <strain evidence="1">BPL698</strain>
    </source>
</reference>
<dbReference type="EMBL" id="JAGFNK010000021">
    <property type="protein sequence ID" value="KAI9511489.1"/>
    <property type="molecule type" value="Genomic_DNA"/>
</dbReference>
<name>A0ACC0UIF3_9AGAM</name>
<keyword evidence="2" id="KW-1185">Reference proteome</keyword>
<protein>
    <submittedName>
        <fullName evidence="1">Uncharacterized protein</fullName>
    </submittedName>
</protein>
<comment type="caution">
    <text evidence="1">The sequence shown here is derived from an EMBL/GenBank/DDBJ whole genome shotgun (WGS) entry which is preliminary data.</text>
</comment>
<accession>A0ACC0UIF3</accession>
<evidence type="ECO:0000313" key="1">
    <source>
        <dbReference type="EMBL" id="KAI9511489.1"/>
    </source>
</evidence>
<proteinExistence type="predicted"/>